<dbReference type="GeneID" id="89931489"/>
<dbReference type="Proteomes" id="UP001337655">
    <property type="component" value="Unassembled WGS sequence"/>
</dbReference>
<name>A0AAV9NXR7_9PEZI</name>
<gene>
    <name evidence="1" type="ORF">LTR77_010160</name>
</gene>
<evidence type="ECO:0000313" key="2">
    <source>
        <dbReference type="Proteomes" id="UP001337655"/>
    </source>
</evidence>
<reference evidence="1 2" key="1">
    <citation type="submission" date="2023-08" db="EMBL/GenBank/DDBJ databases">
        <title>Black Yeasts Isolated from many extreme environments.</title>
        <authorList>
            <person name="Coleine C."/>
            <person name="Stajich J.E."/>
            <person name="Selbmann L."/>
        </authorList>
    </citation>
    <scope>NUCLEOTIDE SEQUENCE [LARGE SCALE GENOMIC DNA]</scope>
    <source>
        <strain evidence="1 2">CCFEE 5935</strain>
    </source>
</reference>
<keyword evidence="2" id="KW-1185">Reference proteome</keyword>
<sequence length="157" mass="17716">MSVKITTEIPSSAKPISYTVEVALAPATGTKRKRSDDREERSAAQREVLAIVPELIHNIHSSASNRFLTDDDTVTVVLMWESAVSDREKKTYYAHPDCKMQAMLDSYRIFLDFKESEQVFMKQMCGNMEVTDGIVHGTDTPRKLGFKAGDTARVWLQ</sequence>
<proteinExistence type="predicted"/>
<dbReference type="AlphaFoldDB" id="A0AAV9NXR7"/>
<accession>A0AAV9NXR7</accession>
<evidence type="ECO:0000313" key="1">
    <source>
        <dbReference type="EMBL" id="KAK5164069.1"/>
    </source>
</evidence>
<dbReference type="RefSeq" id="XP_064654397.1">
    <property type="nucleotide sequence ID" value="XM_064807383.1"/>
</dbReference>
<organism evidence="1 2">
    <name type="scientific">Saxophila tyrrhenica</name>
    <dbReference type="NCBI Taxonomy" id="1690608"/>
    <lineage>
        <taxon>Eukaryota</taxon>
        <taxon>Fungi</taxon>
        <taxon>Dikarya</taxon>
        <taxon>Ascomycota</taxon>
        <taxon>Pezizomycotina</taxon>
        <taxon>Dothideomycetes</taxon>
        <taxon>Dothideomycetidae</taxon>
        <taxon>Mycosphaerellales</taxon>
        <taxon>Extremaceae</taxon>
        <taxon>Saxophila</taxon>
    </lineage>
</organism>
<protein>
    <submittedName>
        <fullName evidence="1">Uncharacterized protein</fullName>
    </submittedName>
</protein>
<dbReference type="EMBL" id="JAVRRT010000021">
    <property type="protein sequence ID" value="KAK5164069.1"/>
    <property type="molecule type" value="Genomic_DNA"/>
</dbReference>
<comment type="caution">
    <text evidence="1">The sequence shown here is derived from an EMBL/GenBank/DDBJ whole genome shotgun (WGS) entry which is preliminary data.</text>
</comment>